<comment type="caution">
    <text evidence="8">The sequence shown here is derived from an EMBL/GenBank/DDBJ whole genome shotgun (WGS) entry which is preliminary data.</text>
</comment>
<keyword evidence="4" id="KW-0804">Transcription</keyword>
<name>A0ABV1YQ94_9HYPH</name>
<accession>A0ABV1YQ94</accession>
<keyword evidence="9" id="KW-1185">Reference proteome</keyword>
<dbReference type="PANTHER" id="PTHR34294:SF1">
    <property type="entry name" value="TRANSCRIPTIONAL REGULATOR LSRR"/>
    <property type="match status" value="1"/>
</dbReference>
<evidence type="ECO:0000256" key="4">
    <source>
        <dbReference type="ARBA" id="ARBA00023163"/>
    </source>
</evidence>
<dbReference type="Proteomes" id="UP001464387">
    <property type="component" value="Unassembled WGS sequence"/>
</dbReference>
<dbReference type="Gene3D" id="1.10.10.60">
    <property type="entry name" value="Homeodomain-like"/>
    <property type="match status" value="1"/>
</dbReference>
<organism evidence="8 9">
    <name type="scientific">Mesorhizobium opportunistum</name>
    <dbReference type="NCBI Taxonomy" id="593909"/>
    <lineage>
        <taxon>Bacteria</taxon>
        <taxon>Pseudomonadati</taxon>
        <taxon>Pseudomonadota</taxon>
        <taxon>Alphaproteobacteria</taxon>
        <taxon>Hyphomicrobiales</taxon>
        <taxon>Phyllobacteriaceae</taxon>
        <taxon>Mesorhizobium</taxon>
    </lineage>
</organism>
<evidence type="ECO:0000313" key="9">
    <source>
        <dbReference type="Proteomes" id="UP001464387"/>
    </source>
</evidence>
<dbReference type="InterPro" id="IPR007324">
    <property type="entry name" value="Sugar-bd_dom_put"/>
</dbReference>
<evidence type="ECO:0000259" key="7">
    <source>
        <dbReference type="Pfam" id="PF08281"/>
    </source>
</evidence>
<dbReference type="InterPro" id="IPR051054">
    <property type="entry name" value="SorC_transcr_regulators"/>
</dbReference>
<dbReference type="Gene3D" id="3.40.50.1360">
    <property type="match status" value="1"/>
</dbReference>
<feature type="domain" description="RNA polymerase sigma factor 70 region 4 type 2" evidence="7">
    <location>
        <begin position="8"/>
        <end position="39"/>
    </location>
</feature>
<feature type="domain" description="Sugar-binding" evidence="6">
    <location>
        <begin position="55"/>
        <end position="296"/>
    </location>
</feature>
<comment type="similarity">
    <text evidence="1">Belongs to the SorC transcriptional regulatory family.</text>
</comment>
<gene>
    <name evidence="8" type="ORF">NKI33_30575</name>
</gene>
<sequence length="326" mass="34472">MLHTVAKLHYLEEMSQVDIARQLGVSTATISRLLQRARAEGIVRIEVLDLATPEDITRQLIDGLKLRDAAVVETPAAGTLAALAAPLGGLLRQAQLVAGSVVAIGWGRAVREVIRAGLPRIPGVLTVAATGGMQQHAAHFQVNEFVRLAAEEFGGAPHFIHAPYLPSTELRDVFLRDVAIRDAVALWEKTDIAIVGIGLPHAINAPEASAATPSEQALVHAAGDVLRHYFDVEGQPIAWEGESRMIAMSPAQLRAVPQVIGLAASPEKATAIIGAARAGLINTLVTDTKTAQAILATLAQRQDRQDIGGGMEPAAKTSCVAERRGQ</sequence>
<evidence type="ECO:0000313" key="8">
    <source>
        <dbReference type="EMBL" id="MER8937287.1"/>
    </source>
</evidence>
<keyword evidence="3" id="KW-0238">DNA-binding</keyword>
<reference evidence="8 9" key="1">
    <citation type="journal article" date="2024" name="Proc. Natl. Acad. Sci. U.S.A.">
        <title>The evolutionary genomics of adaptation to stress in wild rhizobium bacteria.</title>
        <authorList>
            <person name="Kehlet-Delgado H."/>
            <person name="Montoya A.P."/>
            <person name="Jensen K.T."/>
            <person name="Wendlandt C.E."/>
            <person name="Dexheimer C."/>
            <person name="Roberts M."/>
            <person name="Torres Martinez L."/>
            <person name="Friesen M.L."/>
            <person name="Griffitts J.S."/>
            <person name="Porter S.S."/>
        </authorList>
    </citation>
    <scope>NUCLEOTIDE SEQUENCE [LARGE SCALE GENOMIC DNA]</scope>
    <source>
        <strain evidence="8 9">M0729</strain>
    </source>
</reference>
<feature type="region of interest" description="Disordered" evidence="5">
    <location>
        <begin position="306"/>
        <end position="326"/>
    </location>
</feature>
<dbReference type="Pfam" id="PF04198">
    <property type="entry name" value="Sugar-bind"/>
    <property type="match status" value="1"/>
</dbReference>
<dbReference type="InterPro" id="IPR013249">
    <property type="entry name" value="RNA_pol_sigma70_r4_t2"/>
</dbReference>
<evidence type="ECO:0000259" key="6">
    <source>
        <dbReference type="Pfam" id="PF04198"/>
    </source>
</evidence>
<evidence type="ECO:0000256" key="3">
    <source>
        <dbReference type="ARBA" id="ARBA00023125"/>
    </source>
</evidence>
<keyword evidence="2" id="KW-0805">Transcription regulation</keyword>
<dbReference type="InterPro" id="IPR009057">
    <property type="entry name" value="Homeodomain-like_sf"/>
</dbReference>
<dbReference type="Pfam" id="PF08281">
    <property type="entry name" value="Sigma70_r4_2"/>
    <property type="match status" value="1"/>
</dbReference>
<dbReference type="PANTHER" id="PTHR34294">
    <property type="entry name" value="TRANSCRIPTIONAL REGULATOR-RELATED"/>
    <property type="match status" value="1"/>
</dbReference>
<dbReference type="SUPFAM" id="SSF100950">
    <property type="entry name" value="NagB/RpiA/CoA transferase-like"/>
    <property type="match status" value="1"/>
</dbReference>
<proteinExistence type="inferred from homology"/>
<evidence type="ECO:0000256" key="1">
    <source>
        <dbReference type="ARBA" id="ARBA00010466"/>
    </source>
</evidence>
<dbReference type="SUPFAM" id="SSF46689">
    <property type="entry name" value="Homeodomain-like"/>
    <property type="match status" value="1"/>
</dbReference>
<dbReference type="InterPro" id="IPR037171">
    <property type="entry name" value="NagB/RpiA_transferase-like"/>
</dbReference>
<dbReference type="RefSeq" id="WP_352570943.1">
    <property type="nucleotide sequence ID" value="NZ_JAMYMY010000065.1"/>
</dbReference>
<protein>
    <submittedName>
        <fullName evidence="8">Helix-turn-helix domain-containing protein</fullName>
    </submittedName>
</protein>
<evidence type="ECO:0000256" key="5">
    <source>
        <dbReference type="SAM" id="MobiDB-lite"/>
    </source>
</evidence>
<dbReference type="EMBL" id="JAMYPJ010000070">
    <property type="protein sequence ID" value="MER8937287.1"/>
    <property type="molecule type" value="Genomic_DNA"/>
</dbReference>
<evidence type="ECO:0000256" key="2">
    <source>
        <dbReference type="ARBA" id="ARBA00023015"/>
    </source>
</evidence>